<dbReference type="AlphaFoldDB" id="A0A7X0MGV3"/>
<dbReference type="PANTHER" id="PTHR38474:SF1">
    <property type="entry name" value="SLR0299 PROTEIN"/>
    <property type="match status" value="1"/>
</dbReference>
<sequence>MKRELDINTWKRKEHFHFFKQFEEPFFGVTVKIDCSEAYRIAKQAGQSFFLYYLYQSLKAANRIEAFKYRIQDEKIIIYDQVDASSTVNRPDGTFGFSYFQFDGDAKVFHDQARENMELISKGTSLFPPVLGDCVIHYSALPWIDFTSLSHARSFSFKDSSPKISFGKMTEEGGRKLMSVSVHVHHALMDGYEVGQFVEHFQDLMKSARV</sequence>
<evidence type="ECO:0000313" key="2">
    <source>
        <dbReference type="EMBL" id="MBB6498469.1"/>
    </source>
</evidence>
<gene>
    <name evidence="2" type="ORF">HDF25_000593</name>
</gene>
<keyword evidence="2" id="KW-0012">Acyltransferase</keyword>
<dbReference type="Proteomes" id="UP000521017">
    <property type="component" value="Unassembled WGS sequence"/>
</dbReference>
<dbReference type="PANTHER" id="PTHR38474">
    <property type="entry name" value="SLR0299 PROTEIN"/>
    <property type="match status" value="1"/>
</dbReference>
<accession>A0A7X0MGV3</accession>
<evidence type="ECO:0000313" key="3">
    <source>
        <dbReference type="Proteomes" id="UP000521017"/>
    </source>
</evidence>
<feature type="active site" description="Proton acceptor" evidence="1">
    <location>
        <position position="186"/>
    </location>
</feature>
<protein>
    <submittedName>
        <fullName evidence="2">Chloramphenicol O-acetyltransferase type A</fullName>
        <ecNumber evidence="2">2.3.1.28</ecNumber>
    </submittedName>
</protein>
<dbReference type="RefSeq" id="WP_184622575.1">
    <property type="nucleotide sequence ID" value="NZ_JACHCC010000001.1"/>
</dbReference>
<dbReference type="SMART" id="SM01059">
    <property type="entry name" value="CAT"/>
    <property type="match status" value="1"/>
</dbReference>
<dbReference type="EC" id="2.3.1.28" evidence="2"/>
<dbReference type="PIRSF" id="PIRSF000440">
    <property type="entry name" value="CAT"/>
    <property type="match status" value="1"/>
</dbReference>
<dbReference type="Pfam" id="PF00302">
    <property type="entry name" value="CAT"/>
    <property type="match status" value="1"/>
</dbReference>
<comment type="caution">
    <text evidence="2">The sequence shown here is derived from an EMBL/GenBank/DDBJ whole genome shotgun (WGS) entry which is preliminary data.</text>
</comment>
<dbReference type="InterPro" id="IPR001707">
    <property type="entry name" value="Cmp_AcTrfase"/>
</dbReference>
<dbReference type="GO" id="GO:0008811">
    <property type="term" value="F:chloramphenicol O-acetyltransferase activity"/>
    <property type="evidence" value="ECO:0007669"/>
    <property type="project" value="UniProtKB-EC"/>
</dbReference>
<name>A0A7X0MGV3_9SPHI</name>
<reference evidence="2 3" key="1">
    <citation type="submission" date="2020-08" db="EMBL/GenBank/DDBJ databases">
        <title>Genomic Encyclopedia of Type Strains, Phase IV (KMG-V): Genome sequencing to study the core and pangenomes of soil and plant-associated prokaryotes.</title>
        <authorList>
            <person name="Whitman W."/>
        </authorList>
    </citation>
    <scope>NUCLEOTIDE SEQUENCE [LARGE SCALE GENOMIC DNA]</scope>
    <source>
        <strain evidence="2 3">M2T3</strain>
    </source>
</reference>
<organism evidence="2 3">
    <name type="scientific">Pedobacter cryoconitis</name>
    <dbReference type="NCBI Taxonomy" id="188932"/>
    <lineage>
        <taxon>Bacteria</taxon>
        <taxon>Pseudomonadati</taxon>
        <taxon>Bacteroidota</taxon>
        <taxon>Sphingobacteriia</taxon>
        <taxon>Sphingobacteriales</taxon>
        <taxon>Sphingobacteriaceae</taxon>
        <taxon>Pedobacter</taxon>
    </lineage>
</organism>
<keyword evidence="2" id="KW-0808">Transferase</keyword>
<dbReference type="Gene3D" id="3.30.559.10">
    <property type="entry name" value="Chloramphenicol acetyltransferase-like domain"/>
    <property type="match status" value="1"/>
</dbReference>
<proteinExistence type="predicted"/>
<dbReference type="InterPro" id="IPR023213">
    <property type="entry name" value="CAT-like_dom_sf"/>
</dbReference>
<dbReference type="EMBL" id="JACHCC010000001">
    <property type="protein sequence ID" value="MBB6498469.1"/>
    <property type="molecule type" value="Genomic_DNA"/>
</dbReference>
<dbReference type="SUPFAM" id="SSF52777">
    <property type="entry name" value="CoA-dependent acyltransferases"/>
    <property type="match status" value="1"/>
</dbReference>
<evidence type="ECO:0000256" key="1">
    <source>
        <dbReference type="PIRSR" id="PIRSR000440-1"/>
    </source>
</evidence>